<sequence>MAEQSTTPDQALCYKNNNNDDALPQRRNTSPLEIPELLDRIFSYVDEATLALSVISVCRHWFQVGRGRVVRKAVYNTDMTDEELEVVVMKQLPVARRLYWFTHLMSGKEATRRLPQRAKVAEALEVKHRLWEKVLAGKEDEVVDHDKNYTGDDNRKQEQEQEQEEVKGDRLRLLFFPATSLQELILAGKFMGFDSQLVHLLPFLSHLTVLRMETDLDCGIRLNTVFRACPYLQEVALRPKSSLWNPDPFLESDDDVDPEAWSEFSVVRDGGGSPLVHLRVFELECYYVRLRTLLDFLSAAPRLEDLRIVRLRASVAGDEDLNDLEVHYVTEEETTEDLLVKAAEILETLCRHLEGTYNSALPQPQSLPLPLLLLLPVLKNLHLSVETLNLEVTNPQRLFRLCPALQSSVSTD</sequence>
<protein>
    <recommendedName>
        <fullName evidence="4">F-box domain-containing protein</fullName>
    </recommendedName>
</protein>
<organism evidence="2 3">
    <name type="scientific">Linnemannia hyalina</name>
    <dbReference type="NCBI Taxonomy" id="64524"/>
    <lineage>
        <taxon>Eukaryota</taxon>
        <taxon>Fungi</taxon>
        <taxon>Fungi incertae sedis</taxon>
        <taxon>Mucoromycota</taxon>
        <taxon>Mortierellomycotina</taxon>
        <taxon>Mortierellomycetes</taxon>
        <taxon>Mortierellales</taxon>
        <taxon>Mortierellaceae</taxon>
        <taxon>Linnemannia</taxon>
    </lineage>
</organism>
<feature type="region of interest" description="Disordered" evidence="1">
    <location>
        <begin position="144"/>
        <end position="163"/>
    </location>
</feature>
<accession>A0A9P7Y3Y1</accession>
<proteinExistence type="predicted"/>
<dbReference type="AlphaFoldDB" id="A0A9P7Y3Y1"/>
<evidence type="ECO:0000256" key="1">
    <source>
        <dbReference type="SAM" id="MobiDB-lite"/>
    </source>
</evidence>
<comment type="caution">
    <text evidence="2">The sequence shown here is derived from an EMBL/GenBank/DDBJ whole genome shotgun (WGS) entry which is preliminary data.</text>
</comment>
<reference evidence="2" key="1">
    <citation type="submission" date="2021-06" db="EMBL/GenBank/DDBJ databases">
        <title>Genome Sequence of Mortierella hyaline Strain SCG-10, a Cold-Adapted, Nitrate-Reducing Fungus Isolated from Soil in Minnesota, USA.</title>
        <authorList>
            <person name="Aldossari N."/>
        </authorList>
    </citation>
    <scope>NUCLEOTIDE SEQUENCE</scope>
    <source>
        <strain evidence="2">SCG-10</strain>
    </source>
</reference>
<feature type="region of interest" description="Disordered" evidence="1">
    <location>
        <begin position="1"/>
        <end position="28"/>
    </location>
</feature>
<keyword evidence="3" id="KW-1185">Reference proteome</keyword>
<evidence type="ECO:0000313" key="2">
    <source>
        <dbReference type="EMBL" id="KAG9072889.1"/>
    </source>
</evidence>
<dbReference type="InterPro" id="IPR036047">
    <property type="entry name" value="F-box-like_dom_sf"/>
</dbReference>
<dbReference type="SUPFAM" id="SSF81383">
    <property type="entry name" value="F-box domain"/>
    <property type="match status" value="1"/>
</dbReference>
<dbReference type="Proteomes" id="UP000707451">
    <property type="component" value="Unassembled WGS sequence"/>
</dbReference>
<evidence type="ECO:0008006" key="4">
    <source>
        <dbReference type="Google" id="ProtNLM"/>
    </source>
</evidence>
<gene>
    <name evidence="2" type="ORF">KI688_000670</name>
</gene>
<dbReference type="EMBL" id="JAHRHY010000001">
    <property type="protein sequence ID" value="KAG9072889.1"/>
    <property type="molecule type" value="Genomic_DNA"/>
</dbReference>
<evidence type="ECO:0000313" key="3">
    <source>
        <dbReference type="Proteomes" id="UP000707451"/>
    </source>
</evidence>
<name>A0A9P7Y3Y1_9FUNG</name>
<dbReference type="OrthoDB" id="2447374at2759"/>